<evidence type="ECO:0000256" key="1">
    <source>
        <dbReference type="SAM" id="Coils"/>
    </source>
</evidence>
<organism evidence="3 4">
    <name type="scientific">Serendipita indica (strain DSM 11827)</name>
    <name type="common">Root endophyte fungus</name>
    <name type="synonym">Piriformospora indica</name>
    <dbReference type="NCBI Taxonomy" id="1109443"/>
    <lineage>
        <taxon>Eukaryota</taxon>
        <taxon>Fungi</taxon>
        <taxon>Dikarya</taxon>
        <taxon>Basidiomycota</taxon>
        <taxon>Agaricomycotina</taxon>
        <taxon>Agaricomycetes</taxon>
        <taxon>Sebacinales</taxon>
        <taxon>Serendipitaceae</taxon>
        <taxon>Serendipita</taxon>
    </lineage>
</organism>
<evidence type="ECO:0000313" key="4">
    <source>
        <dbReference type="Proteomes" id="UP000007148"/>
    </source>
</evidence>
<dbReference type="OrthoDB" id="21214at2759"/>
<feature type="region of interest" description="Disordered" evidence="2">
    <location>
        <begin position="262"/>
        <end position="287"/>
    </location>
</feature>
<evidence type="ECO:0000256" key="2">
    <source>
        <dbReference type="SAM" id="MobiDB-lite"/>
    </source>
</evidence>
<dbReference type="PANTHER" id="PTHR39472:SF1">
    <property type="entry name" value="EXPRESSED PROTEIN"/>
    <property type="match status" value="1"/>
</dbReference>
<dbReference type="Proteomes" id="UP000007148">
    <property type="component" value="Unassembled WGS sequence"/>
</dbReference>
<dbReference type="PANTHER" id="PTHR39472">
    <property type="entry name" value="EXPRESSED PROTEIN"/>
    <property type="match status" value="1"/>
</dbReference>
<gene>
    <name evidence="3" type="ORF">PIIN_04584</name>
</gene>
<proteinExistence type="predicted"/>
<reference evidence="3 4" key="1">
    <citation type="journal article" date="2011" name="PLoS Pathog.">
        <title>Endophytic Life Strategies Decoded by Genome and Transcriptome Analyses of the Mutualistic Root Symbiont Piriformospora indica.</title>
        <authorList>
            <person name="Zuccaro A."/>
            <person name="Lahrmann U."/>
            <person name="Guldener U."/>
            <person name="Langen G."/>
            <person name="Pfiffi S."/>
            <person name="Biedenkopf D."/>
            <person name="Wong P."/>
            <person name="Samans B."/>
            <person name="Grimm C."/>
            <person name="Basiewicz M."/>
            <person name="Murat C."/>
            <person name="Martin F."/>
            <person name="Kogel K.H."/>
        </authorList>
    </citation>
    <scope>NUCLEOTIDE SEQUENCE [LARGE SCALE GENOMIC DNA]</scope>
    <source>
        <strain evidence="3 4">DSM 11827</strain>
    </source>
</reference>
<comment type="caution">
    <text evidence="3">The sequence shown here is derived from an EMBL/GenBank/DDBJ whole genome shotgun (WGS) entry which is preliminary data.</text>
</comment>
<feature type="coiled-coil region" evidence="1">
    <location>
        <begin position="188"/>
        <end position="215"/>
    </location>
</feature>
<accession>G4TH44</accession>
<dbReference type="eggNOG" id="ENOG502S1AV">
    <property type="taxonomic scope" value="Eukaryota"/>
</dbReference>
<keyword evidence="4" id="KW-1185">Reference proteome</keyword>
<keyword evidence="1" id="KW-0175">Coiled coil</keyword>
<sequence>MIIQSDIESELFRVWSLISELSDQLQENRMVTADLRAQADGLKERQGSTFGNWIPFATTTTEVFEEELEKLNSQFQTENQNLSNENKQLSVLVKEYEQTLESVMSKFRIHAHASQEHELALTRQYEQQIIARESNTLTHELEESAKISLGLARISAGLRMALRASAGEDVDGTVADPSLPNASSDTHALERECELVRLERENEELRALLELRDSKDTATLKEEIAQETREAYARRTGGQLDSPFMAHNMDGHRMFAPGGFRGLSRGGKRGGMSNRGKPRMFGTAQGW</sequence>
<protein>
    <submittedName>
        <fullName evidence="3">Uncharacterized protein</fullName>
    </submittedName>
</protein>
<dbReference type="InParanoid" id="G4TH44"/>
<dbReference type="AlphaFoldDB" id="G4TH44"/>
<dbReference type="STRING" id="1109443.G4TH44"/>
<dbReference type="OMA" id="ERESHAM"/>
<evidence type="ECO:0000313" key="3">
    <source>
        <dbReference type="EMBL" id="CCA70648.1"/>
    </source>
</evidence>
<name>G4TH44_SERID</name>
<dbReference type="HOGENOM" id="CLU_052711_1_0_1"/>
<feature type="coiled-coil region" evidence="1">
    <location>
        <begin position="61"/>
        <end position="106"/>
    </location>
</feature>
<dbReference type="EMBL" id="CAFZ01000089">
    <property type="protein sequence ID" value="CCA70648.1"/>
    <property type="molecule type" value="Genomic_DNA"/>
</dbReference>